<evidence type="ECO:0000256" key="1">
    <source>
        <dbReference type="SAM" id="MobiDB-lite"/>
    </source>
</evidence>
<protein>
    <submittedName>
        <fullName evidence="2">Uncharacterized protein</fullName>
    </submittedName>
</protein>
<feature type="region of interest" description="Disordered" evidence="1">
    <location>
        <begin position="528"/>
        <end position="552"/>
    </location>
</feature>
<evidence type="ECO:0000313" key="3">
    <source>
        <dbReference type="Proteomes" id="UP001610563"/>
    </source>
</evidence>
<accession>A0ABR4FPC3</accession>
<comment type="caution">
    <text evidence="2">The sequence shown here is derived from an EMBL/GenBank/DDBJ whole genome shotgun (WGS) entry which is preliminary data.</text>
</comment>
<gene>
    <name evidence="2" type="ORF">BJX66DRAFT_315515</name>
</gene>
<dbReference type="EMBL" id="JBFTWV010000155">
    <property type="protein sequence ID" value="KAL2785090.1"/>
    <property type="molecule type" value="Genomic_DNA"/>
</dbReference>
<dbReference type="Proteomes" id="UP001610563">
    <property type="component" value="Unassembled WGS sequence"/>
</dbReference>
<organism evidence="2 3">
    <name type="scientific">Aspergillus keveii</name>
    <dbReference type="NCBI Taxonomy" id="714993"/>
    <lineage>
        <taxon>Eukaryota</taxon>
        <taxon>Fungi</taxon>
        <taxon>Dikarya</taxon>
        <taxon>Ascomycota</taxon>
        <taxon>Pezizomycotina</taxon>
        <taxon>Eurotiomycetes</taxon>
        <taxon>Eurotiomycetidae</taxon>
        <taxon>Eurotiales</taxon>
        <taxon>Aspergillaceae</taxon>
        <taxon>Aspergillus</taxon>
        <taxon>Aspergillus subgen. Nidulantes</taxon>
    </lineage>
</organism>
<name>A0ABR4FPC3_9EURO</name>
<sequence length="552" mass="62592">MSRSAWFDPAARFVVVVTKHSVEPFADDSGTFFIVGSDDFDSSDRFLQVASWDGHTFRFYGRGPPQRNNQSAWIYQGSSWDAFDPQKAYLGPFNGHINGAVVMKELQNPWIHWQSSAGSVADCLSPAQRQHFKSKPYLSNNNLPLGNIKSADHLETIVRRGVSAWNAQRKKHDFKNEDGTLKLSPANIPRWMAHLLLTTTVNIHCGERGQLGGQDIVTLPPSHFFNKDVLKACQPANDIYSNDFDDLSISSEHYDSACERLGLSRLKEITSFDNVPQELQVTLDQVLLGGQQHGNTGPTSFAVCLRDEGRHPFTILAPSLEDSEGILTFQSFTKKVSFLSSKLFNCLMMIDYWNPIYSWRRGVLMQYMPSSTTLDTDAKTYSVEDDFIKALRRSPHATQGDDSEKVEKQFLELYDNYNLTTLGERVSKYAENVKTTLQKADGVFNYMLLAESRRRIYRPLPLNEFGLTLPFALKYPTRDSLPLKEMTEAGTVVDMPQRGTRFLTLWTGTLWSDDPELLPLAQAYMHEERPPESLDPVSPLALPQRERTRRAQ</sequence>
<reference evidence="2 3" key="1">
    <citation type="submission" date="2024-07" db="EMBL/GenBank/DDBJ databases">
        <title>Section-level genome sequencing and comparative genomics of Aspergillus sections Usti and Cavernicolus.</title>
        <authorList>
            <consortium name="Lawrence Berkeley National Laboratory"/>
            <person name="Nybo J.L."/>
            <person name="Vesth T.C."/>
            <person name="Theobald S."/>
            <person name="Frisvad J.C."/>
            <person name="Larsen T.O."/>
            <person name="Kjaerboelling I."/>
            <person name="Rothschild-Mancinelli K."/>
            <person name="Lyhne E.K."/>
            <person name="Kogle M.E."/>
            <person name="Barry K."/>
            <person name="Clum A."/>
            <person name="Na H."/>
            <person name="Ledsgaard L."/>
            <person name="Lin J."/>
            <person name="Lipzen A."/>
            <person name="Kuo A."/>
            <person name="Riley R."/>
            <person name="Mondo S."/>
            <person name="Labutti K."/>
            <person name="Haridas S."/>
            <person name="Pangalinan J."/>
            <person name="Salamov A.A."/>
            <person name="Simmons B.A."/>
            <person name="Magnuson J.K."/>
            <person name="Chen J."/>
            <person name="Drula E."/>
            <person name="Henrissat B."/>
            <person name="Wiebenga A."/>
            <person name="Lubbers R.J."/>
            <person name="Gomes A.C."/>
            <person name="Makela M.R."/>
            <person name="Stajich J."/>
            <person name="Grigoriev I.V."/>
            <person name="Mortensen U.H."/>
            <person name="De Vries R.P."/>
            <person name="Baker S.E."/>
            <person name="Andersen M.R."/>
        </authorList>
    </citation>
    <scope>NUCLEOTIDE SEQUENCE [LARGE SCALE GENOMIC DNA]</scope>
    <source>
        <strain evidence="2 3">CBS 209.92</strain>
    </source>
</reference>
<keyword evidence="3" id="KW-1185">Reference proteome</keyword>
<evidence type="ECO:0000313" key="2">
    <source>
        <dbReference type="EMBL" id="KAL2785090.1"/>
    </source>
</evidence>
<proteinExistence type="predicted"/>